<evidence type="ECO:0008006" key="5">
    <source>
        <dbReference type="Google" id="ProtNLM"/>
    </source>
</evidence>
<dbReference type="Gene3D" id="1.20.58.430">
    <property type="entry name" value="Type IV secretion system, VirB5-domain"/>
    <property type="match status" value="1"/>
</dbReference>
<evidence type="ECO:0000313" key="3">
    <source>
        <dbReference type="EMBL" id="KPB00617.1"/>
    </source>
</evidence>
<sequence length="244" mass="25750">MKKFLARTALVISLSMFPVSNASSQGIPVIDTSQIAQVIAQLQQQIKDYEEQLKQLTTMKDQLANLQQQLTAITGAKGISSILNGTAEKAARQAADDLKGIVDGAISGNAIAGNIGNMRSVISDLKTRFKLDDLADFASSDVAADKAIASLAGSGLAAVATAEDSYKRANDAVGRINSLVDQIDSTSDLKASVDFNTRVNAEVAVLLMELLRVQSAQTNATGMQALQTARDGQASRNFMKTGDN</sequence>
<name>A0A0M9GLH0_9HYPH</name>
<protein>
    <recommendedName>
        <fullName evidence="5">Conjugal transfer protein TraF</fullName>
    </recommendedName>
</protein>
<evidence type="ECO:0000313" key="4">
    <source>
        <dbReference type="Proteomes" id="UP000038011"/>
    </source>
</evidence>
<feature type="coiled-coil region" evidence="1">
    <location>
        <begin position="32"/>
        <end position="76"/>
    </location>
</feature>
<proteinExistence type="predicted"/>
<accession>A0A0M9GLH0</accession>
<dbReference type="STRING" id="1514904.SU32_12350"/>
<dbReference type="InterPro" id="IPR014158">
    <property type="entry name" value="T4SS_VirB5"/>
</dbReference>
<dbReference type="AlphaFoldDB" id="A0A0M9GLH0"/>
<dbReference type="InterPro" id="IPR023220">
    <property type="entry name" value="T4SS_VirB5-domain"/>
</dbReference>
<feature type="chain" id="PRO_5005836328" description="Conjugal transfer protein TraF" evidence="2">
    <location>
        <begin position="23"/>
        <end position="244"/>
    </location>
</feature>
<keyword evidence="2" id="KW-0732">Signal</keyword>
<keyword evidence="4" id="KW-1185">Reference proteome</keyword>
<comment type="caution">
    <text evidence="3">The sequence shown here is derived from an EMBL/GenBank/DDBJ whole genome shotgun (WGS) entry which is preliminary data.</text>
</comment>
<gene>
    <name evidence="3" type="ORF">SU32_12350</name>
</gene>
<organism evidence="3 4">
    <name type="scientific">Ahrensia marina</name>
    <dbReference type="NCBI Taxonomy" id="1514904"/>
    <lineage>
        <taxon>Bacteria</taxon>
        <taxon>Pseudomonadati</taxon>
        <taxon>Pseudomonadota</taxon>
        <taxon>Alphaproteobacteria</taxon>
        <taxon>Hyphomicrobiales</taxon>
        <taxon>Ahrensiaceae</taxon>
        <taxon>Ahrensia</taxon>
    </lineage>
</organism>
<dbReference type="PATRIC" id="fig|1514904.3.peg.1317"/>
<evidence type="ECO:0000256" key="1">
    <source>
        <dbReference type="SAM" id="Coils"/>
    </source>
</evidence>
<dbReference type="Proteomes" id="UP000038011">
    <property type="component" value="Unassembled WGS sequence"/>
</dbReference>
<dbReference type="Pfam" id="PF07996">
    <property type="entry name" value="T4SS"/>
    <property type="match status" value="1"/>
</dbReference>
<evidence type="ECO:0000256" key="2">
    <source>
        <dbReference type="SAM" id="SignalP"/>
    </source>
</evidence>
<feature type="signal peptide" evidence="2">
    <location>
        <begin position="1"/>
        <end position="22"/>
    </location>
</feature>
<reference evidence="3 4" key="1">
    <citation type="submission" date="2015-01" db="EMBL/GenBank/DDBJ databases">
        <title>Ahrensia donghaiensis sp. nov., a novel dimethylsulphoniopropionate-cleavage bacterium isolated from seawater and emended descriptions of the genus Ahrensia and Ahrensia kielensis.</title>
        <authorList>
            <person name="Liu J."/>
        </authorList>
    </citation>
    <scope>NUCLEOTIDE SEQUENCE [LARGE SCALE GENOMIC DNA]</scope>
    <source>
        <strain evidence="3 4">LZD062</strain>
    </source>
</reference>
<keyword evidence="1" id="KW-0175">Coiled coil</keyword>
<dbReference type="SUPFAM" id="SSF101082">
    <property type="entry name" value="Typo IV secretion system protein TraC"/>
    <property type="match status" value="1"/>
</dbReference>
<dbReference type="EMBL" id="JXMU01000018">
    <property type="protein sequence ID" value="KPB00617.1"/>
    <property type="molecule type" value="Genomic_DNA"/>
</dbReference>